<dbReference type="RefSeq" id="WP_069116308.1">
    <property type="nucleotide sequence ID" value="NZ_CP017015.1"/>
</dbReference>
<dbReference type="KEGG" id="shj:SHELI_v1c04490"/>
<evidence type="ECO:0000313" key="3">
    <source>
        <dbReference type="Proteomes" id="UP000094378"/>
    </source>
</evidence>
<gene>
    <name evidence="2" type="ORF">SHELI_v1c04490</name>
</gene>
<reference evidence="2 3" key="1">
    <citation type="submission" date="2016-08" db="EMBL/GenBank/DDBJ databases">
        <title>Complete genome sequence of Spiroplasma helicoides TABS-2 (DSM 22551).</title>
        <authorList>
            <person name="Shen W.-Y."/>
            <person name="Lo W.-S."/>
            <person name="Lai Y.-C."/>
            <person name="Kuo C.-H."/>
        </authorList>
    </citation>
    <scope>NUCLEOTIDE SEQUENCE [LARGE SCALE GENOMIC DNA]</scope>
    <source>
        <strain evidence="2 3">TABS-2</strain>
    </source>
</reference>
<sequence>MKKMLVSLSIIAMIQTSCMMPVSCKGNGMIFNTEQNIYSKPEEFLKLKNYLIARYTLFKNHEDIEEKVYNFYSGKRAYTFDKNWIPNQKGYYVQYSFLEDSENFYNLKVTLTDIIKVDDGDEYSDNYKIDELNTESKVIKIQKNKAVQDILLDMYLYNISDKDMIYNK</sequence>
<dbReference type="Proteomes" id="UP000094378">
    <property type="component" value="Chromosome"/>
</dbReference>
<evidence type="ECO:0000256" key="1">
    <source>
        <dbReference type="SAM" id="SignalP"/>
    </source>
</evidence>
<keyword evidence="3" id="KW-1185">Reference proteome</keyword>
<organism evidence="2 3">
    <name type="scientific">Spiroplasma helicoides</name>
    <dbReference type="NCBI Taxonomy" id="216938"/>
    <lineage>
        <taxon>Bacteria</taxon>
        <taxon>Bacillati</taxon>
        <taxon>Mycoplasmatota</taxon>
        <taxon>Mollicutes</taxon>
        <taxon>Entomoplasmatales</taxon>
        <taxon>Spiroplasmataceae</taxon>
        <taxon>Spiroplasma</taxon>
    </lineage>
</organism>
<feature type="signal peptide" evidence="1">
    <location>
        <begin position="1"/>
        <end position="19"/>
    </location>
</feature>
<evidence type="ECO:0008006" key="4">
    <source>
        <dbReference type="Google" id="ProtNLM"/>
    </source>
</evidence>
<keyword evidence="1" id="KW-0732">Signal</keyword>
<dbReference type="AlphaFoldDB" id="A0A1B3SKE9"/>
<feature type="chain" id="PRO_5008554015" description="Lipoprotein" evidence="1">
    <location>
        <begin position="20"/>
        <end position="168"/>
    </location>
</feature>
<dbReference type="OrthoDB" id="391332at2"/>
<dbReference type="EMBL" id="CP017015">
    <property type="protein sequence ID" value="AOG60400.1"/>
    <property type="molecule type" value="Genomic_DNA"/>
</dbReference>
<evidence type="ECO:0000313" key="2">
    <source>
        <dbReference type="EMBL" id="AOG60400.1"/>
    </source>
</evidence>
<proteinExistence type="predicted"/>
<accession>A0A1B3SKE9</accession>
<protein>
    <recommendedName>
        <fullName evidence="4">Lipoprotein</fullName>
    </recommendedName>
</protein>
<name>A0A1B3SKE9_9MOLU</name>